<dbReference type="RefSeq" id="WP_274995352.1">
    <property type="nucleotide sequence ID" value="NZ_JAJQQP010000009.1"/>
</dbReference>
<sequence length="80" mass="8745">MAKKKTTKYRVLNAKEADQTIRAAEGVLAAAGHYPRGAEVREDTRRALKGEITFDEAASRIAARSAKRVAKRASERESAS</sequence>
<evidence type="ECO:0008006" key="3">
    <source>
        <dbReference type="Google" id="ProtNLM"/>
    </source>
</evidence>
<keyword evidence="2" id="KW-1185">Reference proteome</keyword>
<evidence type="ECO:0000313" key="2">
    <source>
        <dbReference type="Proteomes" id="UP001183585"/>
    </source>
</evidence>
<protein>
    <recommendedName>
        <fullName evidence="3">Antitoxin VbhA domain-containing protein</fullName>
    </recommendedName>
</protein>
<organism evidence="1 2">
    <name type="scientific">Promicromonospora iranensis</name>
    <dbReference type="NCBI Taxonomy" id="1105144"/>
    <lineage>
        <taxon>Bacteria</taxon>
        <taxon>Bacillati</taxon>
        <taxon>Actinomycetota</taxon>
        <taxon>Actinomycetes</taxon>
        <taxon>Micrococcales</taxon>
        <taxon>Promicromonosporaceae</taxon>
        <taxon>Promicromonospora</taxon>
    </lineage>
</organism>
<gene>
    <name evidence="1" type="ORF">J2S48_004928</name>
</gene>
<dbReference type="EMBL" id="JAVDYE010000001">
    <property type="protein sequence ID" value="MDR7385413.1"/>
    <property type="molecule type" value="Genomic_DNA"/>
</dbReference>
<dbReference type="Proteomes" id="UP001183585">
    <property type="component" value="Unassembled WGS sequence"/>
</dbReference>
<evidence type="ECO:0000313" key="1">
    <source>
        <dbReference type="EMBL" id="MDR7385413.1"/>
    </source>
</evidence>
<name>A0ABU2CVP3_9MICO</name>
<accession>A0ABU2CVP3</accession>
<proteinExistence type="predicted"/>
<comment type="caution">
    <text evidence="1">The sequence shown here is derived from an EMBL/GenBank/DDBJ whole genome shotgun (WGS) entry which is preliminary data.</text>
</comment>
<reference evidence="1 2" key="1">
    <citation type="submission" date="2023-07" db="EMBL/GenBank/DDBJ databases">
        <title>Sequencing the genomes of 1000 actinobacteria strains.</title>
        <authorList>
            <person name="Klenk H.-P."/>
        </authorList>
    </citation>
    <scope>NUCLEOTIDE SEQUENCE [LARGE SCALE GENOMIC DNA]</scope>
    <source>
        <strain evidence="1 2">DSM 45554</strain>
    </source>
</reference>